<feature type="domain" description="Microbial-type PARG catalytic" evidence="1">
    <location>
        <begin position="22"/>
        <end position="143"/>
    </location>
</feature>
<dbReference type="Pfam" id="PF10021">
    <property type="entry name" value="PARG_cat_microb"/>
    <property type="match status" value="1"/>
</dbReference>
<dbReference type="PANTHER" id="PTHR35596:SF1">
    <property type="entry name" value="MICROBIAL-TYPE PARG CATALYTIC DOMAIN-CONTAINING PROTEIN"/>
    <property type="match status" value="1"/>
</dbReference>
<keyword evidence="3" id="KW-1185">Reference proteome</keyword>
<gene>
    <name evidence="2" type="ORF">BN53_09725</name>
</gene>
<proteinExistence type="predicted"/>
<dbReference type="InterPro" id="IPR043472">
    <property type="entry name" value="Macro_dom-like"/>
</dbReference>
<accession>I7LD09</accession>
<dbReference type="Gene3D" id="3.40.220.10">
    <property type="entry name" value="Leucine Aminopeptidase, subunit E, domain 1"/>
    <property type="match status" value="1"/>
</dbReference>
<dbReference type="OrthoDB" id="9806181at2"/>
<reference evidence="2 3" key="1">
    <citation type="submission" date="2012-06" db="EMBL/GenBank/DDBJ databases">
        <title>Draft Genome Sequence of Lactobacillus pasteurii CRBIP 24.76T.</title>
        <authorList>
            <person name="Cousin S."/>
            <person name="Bouchier C."/>
            <person name="Loux V."/>
            <person name="Ma L."/>
            <person name="Creno S."/>
            <person name="Bizet C."/>
            <person name="Clermont D."/>
        </authorList>
    </citation>
    <scope>NUCLEOTIDE SEQUENCE [LARGE SCALE GENOMIC DNA]</scope>
    <source>
        <strain evidence="3">CRBIP 24.76T</strain>
    </source>
</reference>
<dbReference type="PANTHER" id="PTHR35596">
    <property type="entry name" value="DUF2263 DOMAIN-CONTAINING PROTEIN"/>
    <property type="match status" value="1"/>
</dbReference>
<dbReference type="PATRIC" id="fig|1423790.3.peg.787"/>
<dbReference type="eggNOG" id="COG4295">
    <property type="taxonomic scope" value="Bacteria"/>
</dbReference>
<dbReference type="SUPFAM" id="SSF52949">
    <property type="entry name" value="Macro domain-like"/>
    <property type="match status" value="1"/>
</dbReference>
<evidence type="ECO:0000313" key="3">
    <source>
        <dbReference type="Proteomes" id="UP000009311"/>
    </source>
</evidence>
<dbReference type="EMBL" id="CAKD01000002">
    <property type="protein sequence ID" value="CCI84473.1"/>
    <property type="molecule type" value="Genomic_DNA"/>
</dbReference>
<comment type="caution">
    <text evidence="2">The sequence shown here is derived from an EMBL/GenBank/DDBJ whole genome shotgun (WGS) entry which is preliminary data.</text>
</comment>
<dbReference type="RefSeq" id="WP_009559021.1">
    <property type="nucleotide sequence ID" value="NZ_AYZN01000014.1"/>
</dbReference>
<evidence type="ECO:0000259" key="1">
    <source>
        <dbReference type="Pfam" id="PF10021"/>
    </source>
</evidence>
<dbReference type="STRING" id="1423790.BN53_09725"/>
<dbReference type="NCBIfam" id="TIGR02452">
    <property type="entry name" value="TIGR02452 family protein"/>
    <property type="match status" value="1"/>
</dbReference>
<dbReference type="AlphaFoldDB" id="I7LD09"/>
<dbReference type="PIRSF" id="PIRSF014899">
    <property type="entry name" value="UCP014899"/>
    <property type="match status" value="1"/>
</dbReference>
<dbReference type="Proteomes" id="UP000009311">
    <property type="component" value="Unassembled WGS sequence"/>
</dbReference>
<evidence type="ECO:0000313" key="2">
    <source>
        <dbReference type="EMBL" id="CCI84473.1"/>
    </source>
</evidence>
<dbReference type="InterPro" id="IPR019261">
    <property type="entry name" value="PARG_cat_microbial"/>
</dbReference>
<organism evidence="2 3">
    <name type="scientific">Lactobacillus pasteurii DSM 23907 = CRBIP 24.76</name>
    <dbReference type="NCBI Taxonomy" id="1423790"/>
    <lineage>
        <taxon>Bacteria</taxon>
        <taxon>Bacillati</taxon>
        <taxon>Bacillota</taxon>
        <taxon>Bacilli</taxon>
        <taxon>Lactobacillales</taxon>
        <taxon>Lactobacillaceae</taxon>
        <taxon>Lactobacillus</taxon>
    </lineage>
</organism>
<dbReference type="InterPro" id="IPR012664">
    <property type="entry name" value="CHP02452"/>
</dbReference>
<sequence length="253" mass="28741">MYSSSRIQQVQAHNQLMTKLYQQEINNSIASSTIYSVDSQQPANFFSSTQTLQELWINSTTQAVSRLSSTYPQAKIACLNFADYEQTAGGYLQAALAQEEAICFDSTLYQVLLAFPEYYAWNREHLANYLYQDRAIYSPGIIFHQKQYLASADIITCAAPFYRKSALLQLPYSQALQALKLRMTFVKQIAEDQHVDYLVLGTWGAGVFGFNSLDVAKLWKKTFAEKSSIKKVIYAVIPSHNNQAVDNFQKIFI</sequence>
<protein>
    <recommendedName>
        <fullName evidence="1">Microbial-type PARG catalytic domain-containing protein</fullName>
    </recommendedName>
</protein>
<name>I7LD09_9LACO</name>